<dbReference type="EMBL" id="CP046457">
    <property type="protein sequence ID" value="QGU00891.1"/>
    <property type="molecule type" value="Genomic_DNA"/>
</dbReference>
<keyword evidence="3" id="KW-1185">Reference proteome</keyword>
<organism evidence="2 3">
    <name type="scientific">Candidatus Syntrophocurvum alkaliphilum</name>
    <dbReference type="NCBI Taxonomy" id="2293317"/>
    <lineage>
        <taxon>Bacteria</taxon>
        <taxon>Bacillati</taxon>
        <taxon>Bacillota</taxon>
        <taxon>Clostridia</taxon>
        <taxon>Eubacteriales</taxon>
        <taxon>Syntrophomonadaceae</taxon>
        <taxon>Candidatus Syntrophocurvum</taxon>
    </lineage>
</organism>
<dbReference type="Proteomes" id="UP000426444">
    <property type="component" value="Chromosome"/>
</dbReference>
<name>A0A6I6DPM6_9FIRM</name>
<feature type="transmembrane region" description="Helical" evidence="1">
    <location>
        <begin position="5"/>
        <end position="25"/>
    </location>
</feature>
<gene>
    <name evidence="2" type="ORF">SYNTR_2297</name>
</gene>
<evidence type="ECO:0000313" key="3">
    <source>
        <dbReference type="Proteomes" id="UP000426444"/>
    </source>
</evidence>
<protein>
    <submittedName>
        <fullName evidence="2">Uncharacterized protein</fullName>
    </submittedName>
</protein>
<reference evidence="3" key="1">
    <citation type="journal article" date="2019" name="Microbiology">
        <title>Complete Genome Sequence of an Uncultured Bacterium of the Candidate Phylum Bipolaricaulota.</title>
        <authorList>
            <person name="Kadnikov V.V."/>
            <person name="Mardanov A.V."/>
            <person name="Beletsky A.V."/>
            <person name="Frank Y.A."/>
            <person name="Karnachuk O.V."/>
            <person name="Ravin N.V."/>
        </authorList>
    </citation>
    <scope>NUCLEOTIDE SEQUENCE [LARGE SCALE GENOMIC DNA]</scope>
</reference>
<dbReference type="RefSeq" id="WP_156204633.1">
    <property type="nucleotide sequence ID" value="NZ_CP046457.1"/>
</dbReference>
<evidence type="ECO:0000313" key="2">
    <source>
        <dbReference type="EMBL" id="QGU00891.1"/>
    </source>
</evidence>
<dbReference type="AlphaFoldDB" id="A0A6I6DPM6"/>
<keyword evidence="1" id="KW-0472">Membrane</keyword>
<keyword evidence="1" id="KW-0812">Transmembrane</keyword>
<evidence type="ECO:0000256" key="1">
    <source>
        <dbReference type="SAM" id="Phobius"/>
    </source>
</evidence>
<sequence length="189" mass="21759">MRNSIIIKALIAMLVIQSMAFYYYYSNTSKIIDSFETDLKSETARNLYQFGTALINTAETLAMYEDNMENREKELFNRANGNAQISLFLNASRFARLPSGPNSAWDSNSKTDLFNKTFPLAETLSLVSDGKITDYNQVDELAYILHLHGKKYHELIAKNEYKIYYDSKLVEEILNLNESLENDLNNLLH</sequence>
<dbReference type="KEGG" id="salq:SYNTR_2297"/>
<accession>A0A6I6DPM6</accession>
<keyword evidence="1" id="KW-1133">Transmembrane helix</keyword>
<proteinExistence type="predicted"/>